<dbReference type="Proteomes" id="UP000025061">
    <property type="component" value="Unassembled WGS sequence"/>
</dbReference>
<dbReference type="InterPro" id="IPR036890">
    <property type="entry name" value="HATPase_C_sf"/>
</dbReference>
<dbReference type="EMBL" id="ARYI01000001">
    <property type="protein sequence ID" value="KCZ96421.1"/>
    <property type="molecule type" value="Genomic_DNA"/>
</dbReference>
<organism evidence="2 3">
    <name type="scientific">Hyphomonas hirschiana VP5</name>
    <dbReference type="NCBI Taxonomy" id="1280951"/>
    <lineage>
        <taxon>Bacteria</taxon>
        <taxon>Pseudomonadati</taxon>
        <taxon>Pseudomonadota</taxon>
        <taxon>Alphaproteobacteria</taxon>
        <taxon>Hyphomonadales</taxon>
        <taxon>Hyphomonadaceae</taxon>
        <taxon>Hyphomonas</taxon>
    </lineage>
</organism>
<dbReference type="RefSeq" id="WP_011645667.1">
    <property type="nucleotide sequence ID" value="NZ_ARYI01000001.1"/>
</dbReference>
<evidence type="ECO:0000313" key="2">
    <source>
        <dbReference type="EMBL" id="KCZ96421.1"/>
    </source>
</evidence>
<dbReference type="Pfam" id="PF10090">
    <property type="entry name" value="HPTransfase"/>
    <property type="match status" value="1"/>
</dbReference>
<feature type="domain" description="Histidine phosphotransferase ChpT C-terminal" evidence="1">
    <location>
        <begin position="83"/>
        <end position="199"/>
    </location>
</feature>
<dbReference type="Gene3D" id="1.10.287.130">
    <property type="match status" value="1"/>
</dbReference>
<gene>
    <name evidence="2" type="ORF">HHI_02040</name>
</gene>
<proteinExistence type="predicted"/>
<dbReference type="Gene3D" id="3.30.565.10">
    <property type="entry name" value="Histidine kinase-like ATPase, C-terminal domain"/>
    <property type="match status" value="1"/>
</dbReference>
<dbReference type="PATRIC" id="fig|1280951.3.peg.410"/>
<comment type="caution">
    <text evidence="2">The sequence shown here is derived from an EMBL/GenBank/DDBJ whole genome shotgun (WGS) entry which is preliminary data.</text>
</comment>
<keyword evidence="3" id="KW-1185">Reference proteome</keyword>
<reference evidence="2 3" key="1">
    <citation type="submission" date="2013-04" db="EMBL/GenBank/DDBJ databases">
        <title>Hyphomonas hirschiana VP5 Genome Sequencing.</title>
        <authorList>
            <person name="Lai Q."/>
            <person name="Shao Z."/>
        </authorList>
    </citation>
    <scope>NUCLEOTIDE SEQUENCE [LARGE SCALE GENOMIC DNA]</scope>
    <source>
        <strain evidence="2 3">VP5</strain>
    </source>
</reference>
<dbReference type="OrthoDB" id="9803702at2"/>
<dbReference type="AlphaFoldDB" id="A0A059G0Z4"/>
<sequence length="215" mass="23609">MNLDHARFAAFISARLCHDIVSPAATMSLSLEMLDSPGSAEEKEQSERTLREGAHGVTATLQFLRYAFGSMGLQPGTADVHQFKKLTDDYLRFQKPSIDWDLSTPVLTFAEARLIMNLVMVCLTATVRGGIIHVNVREDNGAKTLTLTCKGDRLKLKEDVVKALKGEEPEHGWRPENIQPMFAKLTCDSLGGTLHARQAPDGTVVFMATGLKPQA</sequence>
<accession>A0A059G0Z4</accession>
<name>A0A059G0Z4_9PROT</name>
<evidence type="ECO:0000259" key="1">
    <source>
        <dbReference type="Pfam" id="PF10090"/>
    </source>
</evidence>
<protein>
    <recommendedName>
        <fullName evidence="1">Histidine phosphotransferase ChpT C-terminal domain-containing protein</fullName>
    </recommendedName>
</protein>
<evidence type="ECO:0000313" key="3">
    <source>
        <dbReference type="Proteomes" id="UP000025061"/>
    </source>
</evidence>
<dbReference type="InterPro" id="IPR018762">
    <property type="entry name" value="ChpT_C"/>
</dbReference>